<evidence type="ECO:0000313" key="1">
    <source>
        <dbReference type="EMBL" id="MBK0369081.1"/>
    </source>
</evidence>
<dbReference type="EMBL" id="JAEHFV010000001">
    <property type="protein sequence ID" value="MBK0369081.1"/>
    <property type="molecule type" value="Genomic_DNA"/>
</dbReference>
<dbReference type="PROSITE" id="PS51257">
    <property type="entry name" value="PROKAR_LIPOPROTEIN"/>
    <property type="match status" value="1"/>
</dbReference>
<gene>
    <name evidence="1" type="ORF">I5M07_04460</name>
</gene>
<keyword evidence="2" id="KW-1185">Reference proteome</keyword>
<dbReference type="Proteomes" id="UP000609172">
    <property type="component" value="Unassembled WGS sequence"/>
</dbReference>
<dbReference type="AlphaFoldDB" id="A0A934PMA5"/>
<dbReference type="RefSeq" id="WP_200104991.1">
    <property type="nucleotide sequence ID" value="NZ_JAEHFV010000001.1"/>
</dbReference>
<reference evidence="1" key="1">
    <citation type="submission" date="2020-12" db="EMBL/GenBank/DDBJ databases">
        <title>Bacterial novel species Flavobacterium sp. SE-1-e isolated from soil.</title>
        <authorList>
            <person name="Jung H.-Y."/>
        </authorList>
    </citation>
    <scope>NUCLEOTIDE SEQUENCE</scope>
    <source>
        <strain evidence="1">SE-1-e</strain>
    </source>
</reference>
<accession>A0A934PMA5</accession>
<sequence length="190" mass="21486">MSLAKLQSQKKHISLLLGLALIGLSSCEKRDAKKAGFQGTVQNFRSSQAKDANQLITLANLGKATLEINKNLGLQNRNKRVVNFSKVIDDNQNELLKSLQETADSKLIIINSIIKNEIQEDSILHEELYFDSIEQNLVGQIEVLQDLKQNTLDTIISEFALDQLQKQTRILELTRKFKVRIMAPEISQIE</sequence>
<organism evidence="1 2">
    <name type="scientific">Flavobacterium agrisoli</name>
    <dbReference type="NCBI Taxonomy" id="2793066"/>
    <lineage>
        <taxon>Bacteria</taxon>
        <taxon>Pseudomonadati</taxon>
        <taxon>Bacteroidota</taxon>
        <taxon>Flavobacteriia</taxon>
        <taxon>Flavobacteriales</taxon>
        <taxon>Flavobacteriaceae</taxon>
        <taxon>Flavobacterium</taxon>
    </lineage>
</organism>
<proteinExistence type="predicted"/>
<comment type="caution">
    <text evidence="1">The sequence shown here is derived from an EMBL/GenBank/DDBJ whole genome shotgun (WGS) entry which is preliminary data.</text>
</comment>
<evidence type="ECO:0000313" key="2">
    <source>
        <dbReference type="Proteomes" id="UP000609172"/>
    </source>
</evidence>
<name>A0A934PMA5_9FLAO</name>
<evidence type="ECO:0008006" key="3">
    <source>
        <dbReference type="Google" id="ProtNLM"/>
    </source>
</evidence>
<protein>
    <recommendedName>
        <fullName evidence="3">DUF4142 domain-containing protein</fullName>
    </recommendedName>
</protein>